<evidence type="ECO:0000256" key="1">
    <source>
        <dbReference type="SAM" id="SignalP"/>
    </source>
</evidence>
<accession>A0A0H2ML27</accession>
<dbReference type="CDD" id="cd12797">
    <property type="entry name" value="M23_peptidase"/>
    <property type="match status" value="1"/>
</dbReference>
<protein>
    <recommendedName>
        <fullName evidence="2">M23ase beta-sheet core domain-containing protein</fullName>
    </recommendedName>
</protein>
<dbReference type="Proteomes" id="UP000035444">
    <property type="component" value="Unassembled WGS sequence"/>
</dbReference>
<feature type="chain" id="PRO_5002597351" description="M23ase beta-sheet core domain-containing protein" evidence="1">
    <location>
        <begin position="29"/>
        <end position="342"/>
    </location>
</feature>
<dbReference type="GO" id="GO:0004222">
    <property type="term" value="F:metalloendopeptidase activity"/>
    <property type="evidence" value="ECO:0007669"/>
    <property type="project" value="TreeGrafter"/>
</dbReference>
<evidence type="ECO:0000313" key="3">
    <source>
        <dbReference type="EMBL" id="KLN61422.1"/>
    </source>
</evidence>
<organism evidence="3 4">
    <name type="scientific">Kiloniella spongiae</name>
    <dbReference type="NCBI Taxonomy" id="1489064"/>
    <lineage>
        <taxon>Bacteria</taxon>
        <taxon>Pseudomonadati</taxon>
        <taxon>Pseudomonadota</taxon>
        <taxon>Alphaproteobacteria</taxon>
        <taxon>Rhodospirillales</taxon>
        <taxon>Kiloniellaceae</taxon>
        <taxon>Kiloniella</taxon>
    </lineage>
</organism>
<proteinExistence type="predicted"/>
<dbReference type="OrthoDB" id="5489603at2"/>
<comment type="caution">
    <text evidence="3">The sequence shown here is derived from an EMBL/GenBank/DDBJ whole genome shotgun (WGS) entry which is preliminary data.</text>
</comment>
<evidence type="ECO:0000313" key="4">
    <source>
        <dbReference type="Proteomes" id="UP000035444"/>
    </source>
</evidence>
<feature type="domain" description="M23ase beta-sheet core" evidence="2">
    <location>
        <begin position="74"/>
        <end position="191"/>
    </location>
</feature>
<keyword evidence="1" id="KW-0732">Signal</keyword>
<sequence length="342" mass="38231">MSVKVKNRVVGYSLGVFLGLFAISRAGADSNSPQFISPVDCSVPSQCAIQNYVDVWPGSGHRDYACGTLSYERHRGTDFRVLSYDLYLKGVRVLAVADGIVRSKRNDANEGDYILKGNESVTLREAGNNVVVTHENGWETTYAHLRKNSINVSPGDMVKAGDVIGTIGLSGKTEFPHLHFQVSHNQELRDPFTGKKPSGCTETTMESLWDSPWKRNFQYKSSGIIDAGFAGQVPVLKLLAFQSEQQRISVKNNSEFLLFWGEIRGLKIADRLTISYENSQGDITKDQVILKNNQGSFFKYIGKKRPEDGWISGVYTGKITLERIVDRQWKVIDSRQKIQTLP</sequence>
<reference evidence="3 4" key="1">
    <citation type="submission" date="2015-03" db="EMBL/GenBank/DDBJ databases">
        <title>Genome Sequence of Kiloniella spongiae MEBiC09566, isolated from a marine sponge.</title>
        <authorList>
            <person name="Shao Z."/>
            <person name="Wang L."/>
            <person name="Li X."/>
        </authorList>
    </citation>
    <scope>NUCLEOTIDE SEQUENCE [LARGE SCALE GENOMIC DNA]</scope>
    <source>
        <strain evidence="3 4">MEBiC09566</strain>
    </source>
</reference>
<evidence type="ECO:0000259" key="2">
    <source>
        <dbReference type="Pfam" id="PF01551"/>
    </source>
</evidence>
<dbReference type="Gene3D" id="2.70.70.10">
    <property type="entry name" value="Glucose Permease (Domain IIA)"/>
    <property type="match status" value="1"/>
</dbReference>
<dbReference type="SUPFAM" id="SSF51261">
    <property type="entry name" value="Duplicated hybrid motif"/>
    <property type="match status" value="1"/>
</dbReference>
<keyword evidence="4" id="KW-1185">Reference proteome</keyword>
<dbReference type="InterPro" id="IPR050570">
    <property type="entry name" value="Cell_wall_metabolism_enzyme"/>
</dbReference>
<gene>
    <name evidence="3" type="ORF">WH96_07280</name>
</gene>
<dbReference type="EMBL" id="LAQL01000004">
    <property type="protein sequence ID" value="KLN61422.1"/>
    <property type="molecule type" value="Genomic_DNA"/>
</dbReference>
<dbReference type="PANTHER" id="PTHR21666">
    <property type="entry name" value="PEPTIDASE-RELATED"/>
    <property type="match status" value="1"/>
</dbReference>
<dbReference type="InterPro" id="IPR011055">
    <property type="entry name" value="Dup_hybrid_motif"/>
</dbReference>
<dbReference type="InterPro" id="IPR016047">
    <property type="entry name" value="M23ase_b-sheet_dom"/>
</dbReference>
<dbReference type="STRING" id="1489064.WH96_07280"/>
<dbReference type="RefSeq" id="WP_047763504.1">
    <property type="nucleotide sequence ID" value="NZ_LAQL01000004.1"/>
</dbReference>
<dbReference type="PANTHER" id="PTHR21666:SF270">
    <property type="entry name" value="MUREIN HYDROLASE ACTIVATOR ENVC"/>
    <property type="match status" value="1"/>
</dbReference>
<feature type="signal peptide" evidence="1">
    <location>
        <begin position="1"/>
        <end position="28"/>
    </location>
</feature>
<dbReference type="PATRIC" id="fig|1489064.4.peg.2710"/>
<dbReference type="AlphaFoldDB" id="A0A0H2ML27"/>
<name>A0A0H2ML27_9PROT</name>
<dbReference type="Pfam" id="PF01551">
    <property type="entry name" value="Peptidase_M23"/>
    <property type="match status" value="1"/>
</dbReference>